<feature type="repeat" description="PPR" evidence="2">
    <location>
        <begin position="251"/>
        <end position="285"/>
    </location>
</feature>
<gene>
    <name evidence="3" type="ORF">AMTR_s00099p00155770</name>
</gene>
<feature type="repeat" description="PPR" evidence="2">
    <location>
        <begin position="215"/>
        <end position="249"/>
    </location>
</feature>
<dbReference type="InterPro" id="IPR011990">
    <property type="entry name" value="TPR-like_helical_dom_sf"/>
</dbReference>
<dbReference type="Pfam" id="PF12854">
    <property type="entry name" value="PPR_1"/>
    <property type="match status" value="1"/>
</dbReference>
<dbReference type="FunFam" id="1.25.40.10:FF:000442">
    <property type="entry name" value="Pentatricopeptide repeat-containing protein At3g49710"/>
    <property type="match status" value="1"/>
</dbReference>
<accession>W1NWY4</accession>
<evidence type="ECO:0000256" key="2">
    <source>
        <dbReference type="PROSITE-ProRule" id="PRU00708"/>
    </source>
</evidence>
<sequence>MPPPFIQSKPPTSLSLLLNPPLSLSSLKQTHAHLLRYSPHDPTTSWLPHLLSSSAQLPHPTYTFSLYAHLLSFSLCPPRSHPLSVYPFLLPPLLKSASLLFLPILGASLHALALRLGLFAKPNIQNSILNLYSNLLFLGCARQVFDEMHQRTPPDWNSMISAYARVQDLKNAQKLFDSMPERTAVSWTAMLSAYAKCGQLSLARDRFFDKMPNRTVVSWNAMLSGYAQKGFVNEAIELFRDMVMRREVPPNETTLATVVSACSKHGDPELAEWIIGFVDQCGVKPNCFVKTAMVDMYCKCGSLEKARELFDAMTHKNSFSWNAMISGYSRNGNLCSARELFDKMPNRTVVSWNSMIAGYAQNGLWSLAIELFKEMVERARVGPDEVTMRNNWYQ</sequence>
<reference evidence="4" key="1">
    <citation type="journal article" date="2013" name="Science">
        <title>The Amborella genome and the evolution of flowering plants.</title>
        <authorList>
            <consortium name="Amborella Genome Project"/>
        </authorList>
    </citation>
    <scope>NUCLEOTIDE SEQUENCE [LARGE SCALE GENOMIC DNA]</scope>
</reference>
<name>W1NWY4_AMBTC</name>
<dbReference type="eggNOG" id="KOG4197">
    <property type="taxonomic scope" value="Eukaryota"/>
</dbReference>
<dbReference type="Pfam" id="PF01535">
    <property type="entry name" value="PPR"/>
    <property type="match status" value="4"/>
</dbReference>
<feature type="repeat" description="PPR" evidence="2">
    <location>
        <begin position="317"/>
        <end position="351"/>
    </location>
</feature>
<proteinExistence type="predicted"/>
<protein>
    <recommendedName>
        <fullName evidence="5">Pentacotripeptide-repeat region of PRORP domain-containing protein</fullName>
    </recommendedName>
</protein>
<dbReference type="Gene3D" id="1.25.40.10">
    <property type="entry name" value="Tetratricopeptide repeat domain"/>
    <property type="match status" value="3"/>
</dbReference>
<dbReference type="OMA" id="DMHAKCR"/>
<evidence type="ECO:0000256" key="1">
    <source>
        <dbReference type="ARBA" id="ARBA00022737"/>
    </source>
</evidence>
<keyword evidence="4" id="KW-1185">Reference proteome</keyword>
<dbReference type="PANTHER" id="PTHR47926">
    <property type="entry name" value="PENTATRICOPEPTIDE REPEAT-CONTAINING PROTEIN"/>
    <property type="match status" value="1"/>
</dbReference>
<dbReference type="PROSITE" id="PS51375">
    <property type="entry name" value="PPR"/>
    <property type="match status" value="5"/>
</dbReference>
<organism evidence="3 4">
    <name type="scientific">Amborella trichopoda</name>
    <dbReference type="NCBI Taxonomy" id="13333"/>
    <lineage>
        <taxon>Eukaryota</taxon>
        <taxon>Viridiplantae</taxon>
        <taxon>Streptophyta</taxon>
        <taxon>Embryophyta</taxon>
        <taxon>Tracheophyta</taxon>
        <taxon>Spermatophyta</taxon>
        <taxon>Magnoliopsida</taxon>
        <taxon>Amborellales</taxon>
        <taxon>Amborellaceae</taxon>
        <taxon>Amborella</taxon>
    </lineage>
</organism>
<dbReference type="AlphaFoldDB" id="W1NWY4"/>
<dbReference type="Proteomes" id="UP000017836">
    <property type="component" value="Unassembled WGS sequence"/>
</dbReference>
<keyword evidence="1" id="KW-0677">Repeat</keyword>
<dbReference type="InterPro" id="IPR002885">
    <property type="entry name" value="PPR_rpt"/>
</dbReference>
<feature type="repeat" description="PPR" evidence="2">
    <location>
        <begin position="286"/>
        <end position="316"/>
    </location>
</feature>
<evidence type="ECO:0008006" key="5">
    <source>
        <dbReference type="Google" id="ProtNLM"/>
    </source>
</evidence>
<dbReference type="EMBL" id="KI394994">
    <property type="protein sequence ID" value="ERM99795.1"/>
    <property type="molecule type" value="Genomic_DNA"/>
</dbReference>
<dbReference type="GO" id="GO:0009451">
    <property type="term" value="P:RNA modification"/>
    <property type="evidence" value="ECO:0007669"/>
    <property type="project" value="InterPro"/>
</dbReference>
<dbReference type="Gramene" id="ERM99795">
    <property type="protein sequence ID" value="ERM99795"/>
    <property type="gene ID" value="AMTR_s00099p00155770"/>
</dbReference>
<dbReference type="InterPro" id="IPR046960">
    <property type="entry name" value="PPR_At4g14850-like_plant"/>
</dbReference>
<dbReference type="HOGENOM" id="CLU_700853_0_0_1"/>
<dbReference type="NCBIfam" id="TIGR00756">
    <property type="entry name" value="PPR"/>
    <property type="match status" value="4"/>
</dbReference>
<feature type="repeat" description="PPR" evidence="2">
    <location>
        <begin position="152"/>
        <end position="186"/>
    </location>
</feature>
<dbReference type="Pfam" id="PF13041">
    <property type="entry name" value="PPR_2"/>
    <property type="match status" value="1"/>
</dbReference>
<dbReference type="GO" id="GO:0003723">
    <property type="term" value="F:RNA binding"/>
    <property type="evidence" value="ECO:0007669"/>
    <property type="project" value="InterPro"/>
</dbReference>
<dbReference type="PANTHER" id="PTHR47926:SF457">
    <property type="entry name" value="PENTACOTRIPEPTIDE-REPEAT REGION OF PRORP DOMAIN-CONTAINING PROTEIN"/>
    <property type="match status" value="1"/>
</dbReference>
<evidence type="ECO:0000313" key="3">
    <source>
        <dbReference type="EMBL" id="ERM99795.1"/>
    </source>
</evidence>
<evidence type="ECO:0000313" key="4">
    <source>
        <dbReference type="Proteomes" id="UP000017836"/>
    </source>
</evidence>